<accession>A0A132NRU2</accession>
<keyword evidence="2" id="KW-0808">Transferase</keyword>
<protein>
    <submittedName>
        <fullName evidence="2">Phosphatidylethanolamine:GPI-mannose-2 ethanolaminephosphotransferase</fullName>
    </submittedName>
</protein>
<gene>
    <name evidence="2" type="ORF">QR46_3210</name>
</gene>
<dbReference type="OrthoDB" id="341259at2759"/>
<dbReference type="EMBL" id="JXTI01000098">
    <property type="protein sequence ID" value="KWX12823.1"/>
    <property type="molecule type" value="Genomic_DNA"/>
</dbReference>
<evidence type="ECO:0000256" key="1">
    <source>
        <dbReference type="SAM" id="MobiDB-lite"/>
    </source>
</evidence>
<dbReference type="GO" id="GO:0016740">
    <property type="term" value="F:transferase activity"/>
    <property type="evidence" value="ECO:0007669"/>
    <property type="project" value="UniProtKB-KW"/>
</dbReference>
<organism evidence="2 3">
    <name type="scientific">Giardia duodenalis assemblage B</name>
    <dbReference type="NCBI Taxonomy" id="1394984"/>
    <lineage>
        <taxon>Eukaryota</taxon>
        <taxon>Metamonada</taxon>
        <taxon>Diplomonadida</taxon>
        <taxon>Hexamitidae</taxon>
        <taxon>Giardiinae</taxon>
        <taxon>Giardia</taxon>
    </lineage>
</organism>
<dbReference type="PANTHER" id="PTHR24184">
    <property type="entry name" value="SI:CH211-189E2.2"/>
    <property type="match status" value="1"/>
</dbReference>
<dbReference type="Gene3D" id="1.25.40.20">
    <property type="entry name" value="Ankyrin repeat-containing domain"/>
    <property type="match status" value="1"/>
</dbReference>
<evidence type="ECO:0000313" key="3">
    <source>
        <dbReference type="Proteomes" id="UP000070089"/>
    </source>
</evidence>
<comment type="caution">
    <text evidence="2">The sequence shown here is derived from an EMBL/GenBank/DDBJ whole genome shotgun (WGS) entry which is preliminary data.</text>
</comment>
<dbReference type="Proteomes" id="UP000070089">
    <property type="component" value="Unassembled WGS sequence"/>
</dbReference>
<dbReference type="AlphaFoldDB" id="A0A132NRU2"/>
<dbReference type="InterPro" id="IPR002110">
    <property type="entry name" value="Ankyrin_rpt"/>
</dbReference>
<evidence type="ECO:0000313" key="2">
    <source>
        <dbReference type="EMBL" id="KWX12823.1"/>
    </source>
</evidence>
<dbReference type="SUPFAM" id="SSF48403">
    <property type="entry name" value="Ankyrin repeat"/>
    <property type="match status" value="1"/>
</dbReference>
<dbReference type="Pfam" id="PF12796">
    <property type="entry name" value="Ank_2"/>
    <property type="match status" value="1"/>
</dbReference>
<feature type="region of interest" description="Disordered" evidence="1">
    <location>
        <begin position="76"/>
        <end position="96"/>
    </location>
</feature>
<sequence length="96" mass="10343">MEERDDPLCRGDIDAVRALMPLQKGKQTSREVNVNGGITLKGTALTVAATRGHAECVKLPMKRKVGMRDDFGETALMHTSRGGHPDVAGTISSRLI</sequence>
<reference evidence="2 3" key="1">
    <citation type="journal article" date="2015" name="Mol. Biochem. Parasitol.">
        <title>Identification of polymorphic genes for use in assemblage B genotyping assays through comparative genomics of multiple assemblage B Giardia duodenalis isolates.</title>
        <authorList>
            <person name="Wielinga C."/>
            <person name="Thompson R.C."/>
            <person name="Monis P."/>
            <person name="Ryan U."/>
        </authorList>
    </citation>
    <scope>NUCLEOTIDE SEQUENCE [LARGE SCALE GENOMIC DNA]</scope>
    <source>
        <strain evidence="2 3">BAH15c1</strain>
    </source>
</reference>
<name>A0A132NRU2_GIAIN</name>
<dbReference type="InterPro" id="IPR036770">
    <property type="entry name" value="Ankyrin_rpt-contain_sf"/>
</dbReference>
<dbReference type="PANTHER" id="PTHR24184:SF11">
    <property type="entry name" value="ANKYRIN REPEAT AND SOCS BOX CONTAINING 3"/>
    <property type="match status" value="1"/>
</dbReference>
<dbReference type="VEuPathDB" id="GiardiaDB:QR46_3210"/>
<proteinExistence type="predicted"/>